<name>A0ABX0QRK2_9BACT</name>
<dbReference type="RefSeq" id="WP_166694022.1">
    <property type="nucleotide sequence ID" value="NZ_WAEL01000012.1"/>
</dbReference>
<reference evidence="2" key="1">
    <citation type="submission" date="2019-09" db="EMBL/GenBank/DDBJ databases">
        <authorList>
            <person name="Jung D.-H."/>
        </authorList>
    </citation>
    <scope>NUCLEOTIDE SEQUENCE [LARGE SCALE GENOMIC DNA]</scope>
    <source>
        <strain evidence="2">JA-25</strain>
    </source>
</reference>
<dbReference type="Proteomes" id="UP000606008">
    <property type="component" value="Unassembled WGS sequence"/>
</dbReference>
<gene>
    <name evidence="1" type="ORF">F7231_25270</name>
</gene>
<evidence type="ECO:0000313" key="1">
    <source>
        <dbReference type="EMBL" id="NID13502.1"/>
    </source>
</evidence>
<proteinExistence type="predicted"/>
<comment type="caution">
    <text evidence="1">The sequence shown here is derived from an EMBL/GenBank/DDBJ whole genome shotgun (WGS) entry which is preliminary data.</text>
</comment>
<sequence length="115" mass="13169">MLTPISPKNFELLEDNVDDLAAMVNHFFQERNLPFELMQFRVCEIDAPASSDIEAAWETQFVPDGAQRISFDRFAENFAPLRERFSDLNDVHCSNGVLRYRCDPKTGACVPICRP</sequence>
<evidence type="ECO:0000313" key="2">
    <source>
        <dbReference type="Proteomes" id="UP000606008"/>
    </source>
</evidence>
<accession>A0ABX0QRK2</accession>
<organism evidence="1 2">
    <name type="scientific">Fibrivirga algicola</name>
    <dbReference type="NCBI Taxonomy" id="2950420"/>
    <lineage>
        <taxon>Bacteria</taxon>
        <taxon>Pseudomonadati</taxon>
        <taxon>Bacteroidota</taxon>
        <taxon>Cytophagia</taxon>
        <taxon>Cytophagales</taxon>
        <taxon>Spirosomataceae</taxon>
        <taxon>Fibrivirga</taxon>
    </lineage>
</organism>
<dbReference type="EMBL" id="WAEL01000012">
    <property type="protein sequence ID" value="NID13502.1"/>
    <property type="molecule type" value="Genomic_DNA"/>
</dbReference>
<protein>
    <submittedName>
        <fullName evidence="1">Uncharacterized protein</fullName>
    </submittedName>
</protein>
<reference evidence="2" key="2">
    <citation type="submission" date="2023-07" db="EMBL/GenBank/DDBJ databases">
        <authorList>
            <person name="Jung D.-H."/>
        </authorList>
    </citation>
    <scope>NUCLEOTIDE SEQUENCE [LARGE SCALE GENOMIC DNA]</scope>
    <source>
        <strain evidence="2">JA-25</strain>
    </source>
</reference>
<keyword evidence="2" id="KW-1185">Reference proteome</keyword>